<dbReference type="RefSeq" id="WP_052595549.1">
    <property type="nucleotide sequence ID" value="NZ_CP011112.1"/>
</dbReference>
<dbReference type="AlphaFoldDB" id="A0A0K1JNE5"/>
<name>A0A0K1JNE5_9MICO</name>
<evidence type="ECO:0000256" key="1">
    <source>
        <dbReference type="SAM" id="MobiDB-lite"/>
    </source>
</evidence>
<evidence type="ECO:0000313" key="3">
    <source>
        <dbReference type="EMBL" id="AKU18123.1"/>
    </source>
</evidence>
<sequence>MIAVALVLLIIVALIVLWLLLASGDSADVDLSSAGLDVHVSPLVVFLLGAVSMALLLLSIRFFYWGSKRSARRRHERKDLEKQAREASKQRDAALAEREREHARLADLKGEAEGPDGEDRPLEVDGRVRDGEGRAVDGRPAEGRPRDE</sequence>
<reference evidence="3 4" key="1">
    <citation type="submission" date="2015-03" db="EMBL/GenBank/DDBJ databases">
        <title>Luteipulveratus halotolerans sp. nov., a novel actinobacterium (Dermacoccaceae) from Sarawak, Malaysia.</title>
        <authorList>
            <person name="Juboi H."/>
            <person name="Basik A."/>
            <person name="Shamsul S.S."/>
            <person name="Arnold P."/>
            <person name="Schmitt E.K."/>
            <person name="Sanglier J.-J."/>
            <person name="Yeo T."/>
        </authorList>
    </citation>
    <scope>NUCLEOTIDE SEQUENCE [LARGE SCALE GENOMIC DNA]</scope>
    <source>
        <strain evidence="3 4">MN07-A0370</strain>
    </source>
</reference>
<evidence type="ECO:0008006" key="5">
    <source>
        <dbReference type="Google" id="ProtNLM"/>
    </source>
</evidence>
<gene>
    <name evidence="3" type="ORF">VV02_23425</name>
</gene>
<feature type="transmembrane region" description="Helical" evidence="2">
    <location>
        <begin position="42"/>
        <end position="64"/>
    </location>
</feature>
<organism evidence="3 4">
    <name type="scientific">Luteipulveratus mongoliensis</name>
    <dbReference type="NCBI Taxonomy" id="571913"/>
    <lineage>
        <taxon>Bacteria</taxon>
        <taxon>Bacillati</taxon>
        <taxon>Actinomycetota</taxon>
        <taxon>Actinomycetes</taxon>
        <taxon>Micrococcales</taxon>
        <taxon>Dermacoccaceae</taxon>
        <taxon>Luteipulveratus</taxon>
    </lineage>
</organism>
<keyword evidence="4" id="KW-1185">Reference proteome</keyword>
<keyword evidence="2" id="KW-1133">Transmembrane helix</keyword>
<feature type="region of interest" description="Disordered" evidence="1">
    <location>
        <begin position="70"/>
        <end position="148"/>
    </location>
</feature>
<keyword evidence="2" id="KW-0472">Membrane</keyword>
<feature type="compositionally biased region" description="Basic and acidic residues" evidence="1">
    <location>
        <begin position="77"/>
        <end position="148"/>
    </location>
</feature>
<protein>
    <recommendedName>
        <fullName evidence="5">Lipopolysaccharide assembly protein A domain-containing protein</fullName>
    </recommendedName>
</protein>
<evidence type="ECO:0000256" key="2">
    <source>
        <dbReference type="SAM" id="Phobius"/>
    </source>
</evidence>
<keyword evidence="2" id="KW-0812">Transmembrane</keyword>
<dbReference type="Proteomes" id="UP000066480">
    <property type="component" value="Chromosome"/>
</dbReference>
<dbReference type="STRING" id="571913.VV02_23425"/>
<dbReference type="KEGG" id="lmoi:VV02_23425"/>
<evidence type="ECO:0000313" key="4">
    <source>
        <dbReference type="Proteomes" id="UP000066480"/>
    </source>
</evidence>
<dbReference type="EMBL" id="CP011112">
    <property type="protein sequence ID" value="AKU18123.1"/>
    <property type="molecule type" value="Genomic_DNA"/>
</dbReference>
<proteinExistence type="predicted"/>
<accession>A0A0K1JNE5</accession>